<reference evidence="1" key="1">
    <citation type="submission" date="2020-05" db="EMBL/GenBank/DDBJ databases">
        <title>Large-scale comparative analyses of tick genomes elucidate their genetic diversity and vector capacities.</title>
        <authorList>
            <person name="Jia N."/>
            <person name="Wang J."/>
            <person name="Shi W."/>
            <person name="Du L."/>
            <person name="Sun Y."/>
            <person name="Zhan W."/>
            <person name="Jiang J."/>
            <person name="Wang Q."/>
            <person name="Zhang B."/>
            <person name="Ji P."/>
            <person name="Sakyi L.B."/>
            <person name="Cui X."/>
            <person name="Yuan T."/>
            <person name="Jiang B."/>
            <person name="Yang W."/>
            <person name="Lam T.T.-Y."/>
            <person name="Chang Q."/>
            <person name="Ding S."/>
            <person name="Wang X."/>
            <person name="Zhu J."/>
            <person name="Ruan X."/>
            <person name="Zhao L."/>
            <person name="Wei J."/>
            <person name="Que T."/>
            <person name="Du C."/>
            <person name="Cheng J."/>
            <person name="Dai P."/>
            <person name="Han X."/>
            <person name="Huang E."/>
            <person name="Gao Y."/>
            <person name="Liu J."/>
            <person name="Shao H."/>
            <person name="Ye R."/>
            <person name="Li L."/>
            <person name="Wei W."/>
            <person name="Wang X."/>
            <person name="Wang C."/>
            <person name="Yang T."/>
            <person name="Huo Q."/>
            <person name="Li W."/>
            <person name="Guo W."/>
            <person name="Chen H."/>
            <person name="Zhou L."/>
            <person name="Ni X."/>
            <person name="Tian J."/>
            <person name="Zhou Y."/>
            <person name="Sheng Y."/>
            <person name="Liu T."/>
            <person name="Pan Y."/>
            <person name="Xia L."/>
            <person name="Li J."/>
            <person name="Zhao F."/>
            <person name="Cao W."/>
        </authorList>
    </citation>
    <scope>NUCLEOTIDE SEQUENCE</scope>
    <source>
        <strain evidence="1">Dsil-2018</strain>
    </source>
</reference>
<comment type="caution">
    <text evidence="1">The sequence shown here is derived from an EMBL/GenBank/DDBJ whole genome shotgun (WGS) entry which is preliminary data.</text>
</comment>
<keyword evidence="2" id="KW-1185">Reference proteome</keyword>
<protein>
    <submittedName>
        <fullName evidence="1">Uncharacterized protein</fullName>
    </submittedName>
</protein>
<proteinExistence type="predicted"/>
<accession>A0ACB8CVQ8</accession>
<evidence type="ECO:0000313" key="2">
    <source>
        <dbReference type="Proteomes" id="UP000821865"/>
    </source>
</evidence>
<sequence length="177" mass="20016">MSSSGGDKELSPPRPVFVLRFVPHFSRNQHVLTLHGCLAVVSGTWVKNVQDFSTARGKNDLGFVTFDLKANLTDLFNWNVKQLFLYVTAEYETESNALNQVVLWDKIIRRGDNAILDYKNLNTKYYFWDDGHGLKGNRNVTLTLSWNVIPNAGSLPNILGTGMHSFSFPVEYTTSRV</sequence>
<name>A0ACB8CVQ8_DERSI</name>
<organism evidence="1 2">
    <name type="scientific">Dermacentor silvarum</name>
    <name type="common">Tick</name>
    <dbReference type="NCBI Taxonomy" id="543639"/>
    <lineage>
        <taxon>Eukaryota</taxon>
        <taxon>Metazoa</taxon>
        <taxon>Ecdysozoa</taxon>
        <taxon>Arthropoda</taxon>
        <taxon>Chelicerata</taxon>
        <taxon>Arachnida</taxon>
        <taxon>Acari</taxon>
        <taxon>Parasitiformes</taxon>
        <taxon>Ixodida</taxon>
        <taxon>Ixodoidea</taxon>
        <taxon>Ixodidae</taxon>
        <taxon>Rhipicephalinae</taxon>
        <taxon>Dermacentor</taxon>
    </lineage>
</organism>
<evidence type="ECO:0000313" key="1">
    <source>
        <dbReference type="EMBL" id="KAH7953191.1"/>
    </source>
</evidence>
<dbReference type="EMBL" id="CM023473">
    <property type="protein sequence ID" value="KAH7953191.1"/>
    <property type="molecule type" value="Genomic_DNA"/>
</dbReference>
<dbReference type="Proteomes" id="UP000821865">
    <property type="component" value="Chromosome 4"/>
</dbReference>
<gene>
    <name evidence="1" type="ORF">HPB49_005853</name>
</gene>